<dbReference type="GO" id="GO:0030416">
    <property type="term" value="P:methylamine metabolic process"/>
    <property type="evidence" value="ECO:0007669"/>
    <property type="project" value="InterPro"/>
</dbReference>
<dbReference type="InterPro" id="IPR009908">
    <property type="entry name" value="Methylamine_util_MauE"/>
</dbReference>
<feature type="transmembrane region" description="Helical" evidence="5">
    <location>
        <begin position="121"/>
        <end position="140"/>
    </location>
</feature>
<evidence type="ECO:0000256" key="1">
    <source>
        <dbReference type="ARBA" id="ARBA00004141"/>
    </source>
</evidence>
<organism evidence="7 8">
    <name type="scientific">Paenibacillus antarcticus</name>
    <dbReference type="NCBI Taxonomy" id="253703"/>
    <lineage>
        <taxon>Bacteria</taxon>
        <taxon>Bacillati</taxon>
        <taxon>Bacillota</taxon>
        <taxon>Bacilli</taxon>
        <taxon>Bacillales</taxon>
        <taxon>Paenibacillaceae</taxon>
        <taxon>Paenibacillus</taxon>
    </lineage>
</organism>
<comment type="subcellular location">
    <subcellularLocation>
        <location evidence="1">Membrane</location>
        <topology evidence="1">Multi-pass membrane protein</topology>
    </subcellularLocation>
</comment>
<keyword evidence="8" id="KW-1185">Reference proteome</keyword>
<comment type="caution">
    <text evidence="7">The sequence shown here is derived from an EMBL/GenBank/DDBJ whole genome shotgun (WGS) entry which is preliminary data.</text>
</comment>
<keyword evidence="4 5" id="KW-0472">Membrane</keyword>
<feature type="domain" description="Methylamine utilisation protein MauE" evidence="6">
    <location>
        <begin position="4"/>
        <end position="128"/>
    </location>
</feature>
<proteinExistence type="predicted"/>
<evidence type="ECO:0000256" key="5">
    <source>
        <dbReference type="SAM" id="Phobius"/>
    </source>
</evidence>
<feature type="transmembrane region" description="Helical" evidence="5">
    <location>
        <begin position="44"/>
        <end position="64"/>
    </location>
</feature>
<feature type="transmembrane region" description="Helical" evidence="5">
    <location>
        <begin position="146"/>
        <end position="163"/>
    </location>
</feature>
<keyword evidence="2 5" id="KW-0812">Transmembrane</keyword>
<feature type="transmembrane region" description="Helical" evidence="5">
    <location>
        <begin position="70"/>
        <end position="89"/>
    </location>
</feature>
<dbReference type="RefSeq" id="WP_068652747.1">
    <property type="nucleotide sequence ID" value="NZ_CP043611.1"/>
</dbReference>
<keyword evidence="3 5" id="KW-1133">Transmembrane helix</keyword>
<gene>
    <name evidence="7" type="ORF">PBAT_21575</name>
</gene>
<name>A0A168JV86_9BACL</name>
<dbReference type="OrthoDB" id="2620054at2"/>
<evidence type="ECO:0000313" key="7">
    <source>
        <dbReference type="EMBL" id="OAB41154.1"/>
    </source>
</evidence>
<dbReference type="AlphaFoldDB" id="A0A168JV86"/>
<accession>A0A168JV86</accession>
<protein>
    <recommendedName>
        <fullName evidence="6">Methylamine utilisation protein MauE domain-containing protein</fullName>
    </recommendedName>
</protein>
<dbReference type="GO" id="GO:0016020">
    <property type="term" value="C:membrane"/>
    <property type="evidence" value="ECO:0007669"/>
    <property type="project" value="UniProtKB-SubCell"/>
</dbReference>
<evidence type="ECO:0000256" key="3">
    <source>
        <dbReference type="ARBA" id="ARBA00022989"/>
    </source>
</evidence>
<dbReference type="Pfam" id="PF07291">
    <property type="entry name" value="MauE"/>
    <property type="match status" value="1"/>
</dbReference>
<evidence type="ECO:0000259" key="6">
    <source>
        <dbReference type="Pfam" id="PF07291"/>
    </source>
</evidence>
<sequence length="176" mass="19821">MLSIMIFLLDYVMGGLFVVAFYFKKNNFRDLELSVQSYRVLPLSLIRIASIGLLLFEFCLFISFASGQALYYKELGAIALLLAFSFFVVRKRRLDNDLGSTCSCFGSIGILNRYPLSRNSILIGLCASKCLLPAAALSAQASFRQFIIHSVVMGSCLFLVDYYQTRKRYIALQVRG</sequence>
<reference evidence="7 8" key="1">
    <citation type="submission" date="2016-03" db="EMBL/GenBank/DDBJ databases">
        <title>Draft genome sequence of Paenibacillus antarcticus CECT 5836.</title>
        <authorList>
            <person name="Shin S.-K."/>
            <person name="Yi H."/>
        </authorList>
    </citation>
    <scope>NUCLEOTIDE SEQUENCE [LARGE SCALE GENOMIC DNA]</scope>
    <source>
        <strain evidence="7 8">CECT 5836</strain>
    </source>
</reference>
<dbReference type="EMBL" id="LVJI01000048">
    <property type="protein sequence ID" value="OAB41154.1"/>
    <property type="molecule type" value="Genomic_DNA"/>
</dbReference>
<evidence type="ECO:0000256" key="4">
    <source>
        <dbReference type="ARBA" id="ARBA00023136"/>
    </source>
</evidence>
<dbReference type="Proteomes" id="UP000077355">
    <property type="component" value="Unassembled WGS sequence"/>
</dbReference>
<feature type="transmembrane region" description="Helical" evidence="5">
    <location>
        <begin position="6"/>
        <end position="23"/>
    </location>
</feature>
<evidence type="ECO:0000256" key="2">
    <source>
        <dbReference type="ARBA" id="ARBA00022692"/>
    </source>
</evidence>
<evidence type="ECO:0000313" key="8">
    <source>
        <dbReference type="Proteomes" id="UP000077355"/>
    </source>
</evidence>